<evidence type="ECO:0000256" key="1">
    <source>
        <dbReference type="PROSITE-ProRule" id="PRU00152"/>
    </source>
</evidence>
<reference evidence="2" key="1">
    <citation type="submission" date="2022-03" db="EMBL/GenBank/DDBJ databases">
        <authorList>
            <person name="Martin C."/>
        </authorList>
    </citation>
    <scope>NUCLEOTIDE SEQUENCE</scope>
</reference>
<keyword evidence="3" id="KW-1185">Reference proteome</keyword>
<feature type="non-terminal residue" evidence="2">
    <location>
        <position position="102"/>
    </location>
</feature>
<dbReference type="OrthoDB" id="407298at2759"/>
<evidence type="ECO:0000313" key="3">
    <source>
        <dbReference type="Proteomes" id="UP000749559"/>
    </source>
</evidence>
<organism evidence="2 3">
    <name type="scientific">Owenia fusiformis</name>
    <name type="common">Polychaete worm</name>
    <dbReference type="NCBI Taxonomy" id="6347"/>
    <lineage>
        <taxon>Eukaryota</taxon>
        <taxon>Metazoa</taxon>
        <taxon>Spiralia</taxon>
        <taxon>Lophotrochozoa</taxon>
        <taxon>Annelida</taxon>
        <taxon>Polychaeta</taxon>
        <taxon>Sedentaria</taxon>
        <taxon>Canalipalpata</taxon>
        <taxon>Sabellida</taxon>
        <taxon>Oweniida</taxon>
        <taxon>Oweniidae</taxon>
        <taxon>Owenia</taxon>
    </lineage>
</organism>
<dbReference type="InterPro" id="IPR001024">
    <property type="entry name" value="PLAT/LH2_dom"/>
</dbReference>
<gene>
    <name evidence="2" type="ORF">OFUS_LOCUS16788</name>
</gene>
<comment type="caution">
    <text evidence="1">Lacks conserved residue(s) required for the propagation of feature annotation.</text>
</comment>
<accession>A0A8J1U4V8</accession>
<dbReference type="Proteomes" id="UP000749559">
    <property type="component" value="Unassembled WGS sequence"/>
</dbReference>
<name>A0A8J1U4V8_OWEFU</name>
<comment type="caution">
    <text evidence="2">The sequence shown here is derived from an EMBL/GenBank/DDBJ whole genome shotgun (WGS) entry which is preliminary data.</text>
</comment>
<sequence length="102" mass="12121">DKTNSKDSWYVEKIVIERFKDKDRSVFPIHRWVPAGFSIKLQEYDSLLPQQDPAIEQRKQELATKQTEYQFKVKLEGGLAQIKQLPVNELFTKDFEWGMKMD</sequence>
<evidence type="ECO:0000313" key="2">
    <source>
        <dbReference type="EMBL" id="CAH1791734.1"/>
    </source>
</evidence>
<dbReference type="PROSITE" id="PS50095">
    <property type="entry name" value="PLAT"/>
    <property type="match status" value="1"/>
</dbReference>
<proteinExistence type="predicted"/>
<dbReference type="EMBL" id="CAIIXF020000008">
    <property type="protein sequence ID" value="CAH1791734.1"/>
    <property type="molecule type" value="Genomic_DNA"/>
</dbReference>
<dbReference type="AlphaFoldDB" id="A0A8J1U4V8"/>
<feature type="non-terminal residue" evidence="2">
    <location>
        <position position="1"/>
    </location>
</feature>
<protein>
    <submittedName>
        <fullName evidence="2">Uncharacterized protein</fullName>
    </submittedName>
</protein>